<dbReference type="Proteomes" id="UP000070414">
    <property type="component" value="Unassembled WGS sequence"/>
</dbReference>
<reference evidence="1 2" key="1">
    <citation type="journal article" date="2016" name="Sci. Rep.">
        <title>Metabolic traits of an uncultured archaeal lineage -MSBL1- from brine pools of the Red Sea.</title>
        <authorList>
            <person name="Mwirichia R."/>
            <person name="Alam I."/>
            <person name="Rashid M."/>
            <person name="Vinu M."/>
            <person name="Ba-Alawi W."/>
            <person name="Anthony Kamau A."/>
            <person name="Kamanda Ngugi D."/>
            <person name="Goker M."/>
            <person name="Klenk H.P."/>
            <person name="Bajic V."/>
            <person name="Stingl U."/>
        </authorList>
    </citation>
    <scope>NUCLEOTIDE SEQUENCE [LARGE SCALE GENOMIC DNA]</scope>
    <source>
        <strain evidence="1">SCGC-AAA259I14</strain>
    </source>
</reference>
<evidence type="ECO:0000313" key="2">
    <source>
        <dbReference type="Proteomes" id="UP000070414"/>
    </source>
</evidence>
<protein>
    <submittedName>
        <fullName evidence="1">Uncharacterized protein</fullName>
    </submittedName>
</protein>
<dbReference type="AlphaFoldDB" id="A0A133UNI3"/>
<evidence type="ECO:0000313" key="1">
    <source>
        <dbReference type="EMBL" id="KXA95765.1"/>
    </source>
</evidence>
<name>A0A133UNI3_9EURY</name>
<proteinExistence type="predicted"/>
<gene>
    <name evidence="1" type="ORF">AKJ38_04310</name>
</gene>
<comment type="caution">
    <text evidence="1">The sequence shown here is derived from an EMBL/GenBank/DDBJ whole genome shotgun (WGS) entry which is preliminary data.</text>
</comment>
<dbReference type="EMBL" id="LHXS01000117">
    <property type="protein sequence ID" value="KXA95765.1"/>
    <property type="molecule type" value="Genomic_DNA"/>
</dbReference>
<organism evidence="1 2">
    <name type="scientific">candidate division MSBL1 archaeon SCGC-AAA259I14</name>
    <dbReference type="NCBI Taxonomy" id="1698268"/>
    <lineage>
        <taxon>Archaea</taxon>
        <taxon>Methanobacteriati</taxon>
        <taxon>Methanobacteriota</taxon>
        <taxon>candidate division MSBL1</taxon>
    </lineage>
</organism>
<keyword evidence="2" id="KW-1185">Reference proteome</keyword>
<accession>A0A133UNI3</accession>
<sequence length="65" mass="7298">MVFFQGNALFLSSLTETGISELRVKGPIFRGGKRAKVANSEKHYSDTQVSSKYKCPVKQKLYRDG</sequence>